<keyword evidence="2" id="KW-0032">Aminotransferase</keyword>
<sequence>MPINDDQHFAQHFGAHRPFLDTASIGLLPTATVGALHRAIDLSASGEANWFDDWLGSTDTARQLFAEMVKVDASRVATGPSTSVLVALIANSLPEGARILAPEIEFTSNLFPYLIHESRGVEVITVAEEKLVDAIDPSITLVAVSAVQSANGHVTDLDAIRARVRETGTLVAVDATQAAGWLPLTLDGLDAIVCSGYKWLVSPRGSAYLAVSERLQDKITPLYANWYAGASITDSFYGPPLRLASTARSLDPSPAWFSWVGAAESLALLGRIGIEAIYAHDITLATRFLNLLDEPVPARPSAIVSLPVVSDFDANSIPFVVSVRDGRLRISFHLYNTLDDVERAAAALQGKLLRPN</sequence>
<organism evidence="2 3">
    <name type="scientific">Ferrimicrobium acidiphilum</name>
    <dbReference type="NCBI Taxonomy" id="121039"/>
    <lineage>
        <taxon>Bacteria</taxon>
        <taxon>Bacillati</taxon>
        <taxon>Actinomycetota</taxon>
        <taxon>Acidimicrobiia</taxon>
        <taxon>Acidimicrobiales</taxon>
        <taxon>Acidimicrobiaceae</taxon>
        <taxon>Ferrimicrobium</taxon>
    </lineage>
</organism>
<keyword evidence="3" id="KW-1185">Reference proteome</keyword>
<dbReference type="Gene3D" id="3.90.1150.10">
    <property type="entry name" value="Aspartate Aminotransferase, domain 1"/>
    <property type="match status" value="1"/>
</dbReference>
<name>A0ABV3Y2J8_9ACTN</name>
<evidence type="ECO:0000313" key="3">
    <source>
        <dbReference type="Proteomes" id="UP001560267"/>
    </source>
</evidence>
<evidence type="ECO:0000313" key="2">
    <source>
        <dbReference type="EMBL" id="MEX6429485.1"/>
    </source>
</evidence>
<proteinExistence type="predicted"/>
<dbReference type="InterPro" id="IPR015424">
    <property type="entry name" value="PyrdxlP-dep_Trfase"/>
</dbReference>
<reference evidence="2 3" key="1">
    <citation type="submission" date="2024-07" db="EMBL/GenBank/DDBJ databases">
        <title>Draft Genome Sequence of Ferrimicrobium acidiphilum Strain YE2023, Isolated from a Pulp of Bioleach Reactor.</title>
        <authorList>
            <person name="Elkina Y.A."/>
            <person name="Bulaeva A.G."/>
            <person name="Beletsky A.V."/>
            <person name="Mardanov A.V."/>
        </authorList>
    </citation>
    <scope>NUCLEOTIDE SEQUENCE [LARGE SCALE GENOMIC DNA]</scope>
    <source>
        <strain evidence="2 3">YE2023</strain>
    </source>
</reference>
<protein>
    <submittedName>
        <fullName evidence="2">Aminotransferase class V-fold PLP-dependent enzyme</fullName>
    </submittedName>
</protein>
<evidence type="ECO:0000259" key="1">
    <source>
        <dbReference type="Pfam" id="PF00266"/>
    </source>
</evidence>
<dbReference type="GO" id="GO:0008483">
    <property type="term" value="F:transaminase activity"/>
    <property type="evidence" value="ECO:0007669"/>
    <property type="project" value="UniProtKB-KW"/>
</dbReference>
<comment type="caution">
    <text evidence="2">The sequence shown here is derived from an EMBL/GenBank/DDBJ whole genome shotgun (WGS) entry which is preliminary data.</text>
</comment>
<dbReference type="PANTHER" id="PTHR43586:SF21">
    <property type="entry name" value="PYRIDOXAL PHOSPHATE (PLP)-DEPENDENT ASPARTATE AMINOTRANSFERASE SUPERFAMILY"/>
    <property type="match status" value="1"/>
</dbReference>
<dbReference type="InterPro" id="IPR015421">
    <property type="entry name" value="PyrdxlP-dep_Trfase_major"/>
</dbReference>
<dbReference type="Pfam" id="PF00266">
    <property type="entry name" value="Aminotran_5"/>
    <property type="match status" value="1"/>
</dbReference>
<gene>
    <name evidence="2" type="ORF">AB6A68_06480</name>
</gene>
<dbReference type="PANTHER" id="PTHR43586">
    <property type="entry name" value="CYSTEINE DESULFURASE"/>
    <property type="match status" value="1"/>
</dbReference>
<dbReference type="Proteomes" id="UP001560267">
    <property type="component" value="Unassembled WGS sequence"/>
</dbReference>
<dbReference type="SUPFAM" id="SSF53383">
    <property type="entry name" value="PLP-dependent transferases"/>
    <property type="match status" value="1"/>
</dbReference>
<dbReference type="Gene3D" id="3.40.640.10">
    <property type="entry name" value="Type I PLP-dependent aspartate aminotransferase-like (Major domain)"/>
    <property type="match status" value="1"/>
</dbReference>
<dbReference type="InterPro" id="IPR015422">
    <property type="entry name" value="PyrdxlP-dep_Trfase_small"/>
</dbReference>
<keyword evidence="2" id="KW-0808">Transferase</keyword>
<feature type="domain" description="Aminotransferase class V" evidence="1">
    <location>
        <begin position="59"/>
        <end position="294"/>
    </location>
</feature>
<dbReference type="EMBL" id="JBFSHR010000017">
    <property type="protein sequence ID" value="MEX6429485.1"/>
    <property type="molecule type" value="Genomic_DNA"/>
</dbReference>
<accession>A0ABV3Y2J8</accession>
<dbReference type="RefSeq" id="WP_298405615.1">
    <property type="nucleotide sequence ID" value="NZ_JBFSHR010000017.1"/>
</dbReference>
<dbReference type="InterPro" id="IPR000192">
    <property type="entry name" value="Aminotrans_V_dom"/>
</dbReference>